<dbReference type="EMBL" id="FP929052">
    <property type="protein sequence ID" value="CBL17092.1"/>
    <property type="molecule type" value="Genomic_DNA"/>
</dbReference>
<evidence type="ECO:0000313" key="1">
    <source>
        <dbReference type="EMBL" id="CBL17092.1"/>
    </source>
</evidence>
<dbReference type="AlphaFoldDB" id="D4LBU7"/>
<name>D4LBU7_RUMC1</name>
<dbReference type="Proteomes" id="UP000007054">
    <property type="component" value="Chromosome"/>
</dbReference>
<protein>
    <submittedName>
        <fullName evidence="1">Uncharacterized protein</fullName>
    </submittedName>
</protein>
<sequence length="83" mass="9782">MEDGKFQWKYGASNRIFLLEELCSVDNLEEFAVEYAQFLYDHELLGRHRIEVLREFPEDEAIWARKGGGYMEVRTGGAQDFIF</sequence>
<dbReference type="PATRIC" id="fig|213810.4.peg.829"/>
<reference evidence="1" key="2">
    <citation type="submission" date="2010-03" db="EMBL/GenBank/DDBJ databases">
        <authorList>
            <person name="Pajon A."/>
        </authorList>
    </citation>
    <scope>NUCLEOTIDE SEQUENCE</scope>
    <source>
        <strain evidence="1">Type strain: 18P13</strain>
    </source>
</reference>
<dbReference type="KEGG" id="rch:RUM_09200"/>
<dbReference type="RefSeq" id="WP_015557999.1">
    <property type="nucleotide sequence ID" value="NC_021039.1"/>
</dbReference>
<organism evidence="1 2">
    <name type="scientific">Ruminococcus champanellensis (strain DSM 18848 / JCM 17042 / KCTC 15320 / 18P13)</name>
    <dbReference type="NCBI Taxonomy" id="213810"/>
    <lineage>
        <taxon>Bacteria</taxon>
        <taxon>Bacillati</taxon>
        <taxon>Bacillota</taxon>
        <taxon>Clostridia</taxon>
        <taxon>Eubacteriales</taxon>
        <taxon>Oscillospiraceae</taxon>
        <taxon>Ruminococcus</taxon>
    </lineage>
</organism>
<evidence type="ECO:0000313" key="2">
    <source>
        <dbReference type="Proteomes" id="UP000007054"/>
    </source>
</evidence>
<reference evidence="1" key="1">
    <citation type="submission" date="2010-03" db="EMBL/GenBank/DDBJ databases">
        <title>The genome sequence of Ruminococcus sp. 18P13.</title>
        <authorList>
            <consortium name="metaHIT consortium -- http://www.metahit.eu/"/>
            <person name="Pajon A."/>
            <person name="Turner K."/>
            <person name="Parkhill J."/>
            <person name="Bernalier A."/>
        </authorList>
    </citation>
    <scope>NUCLEOTIDE SEQUENCE [LARGE SCALE GENOMIC DNA]</scope>
    <source>
        <strain evidence="1">Type strain: 18P13</strain>
    </source>
</reference>
<proteinExistence type="predicted"/>
<dbReference type="GeneID" id="83157173"/>
<gene>
    <name evidence="1" type="ordered locus">RUM_09200</name>
</gene>
<dbReference type="HOGENOM" id="CLU_2540541_0_0_9"/>
<accession>D4LBU7</accession>
<keyword evidence="2" id="KW-1185">Reference proteome</keyword>